<dbReference type="InterPro" id="IPR005571">
    <property type="entry name" value="RNA_pol_Rpb5_N"/>
</dbReference>
<dbReference type="PIRSF" id="PIRSF000747">
    <property type="entry name" value="RPB5"/>
    <property type="match status" value="1"/>
</dbReference>
<organism evidence="5 6">
    <name type="scientific">Cedratvirus kamchatka</name>
    <dbReference type="NCBI Taxonomy" id="2716914"/>
    <lineage>
        <taxon>Viruses</taxon>
        <taxon>Pithoviruses</taxon>
        <taxon>Orthocedratvirinae</taxon>
        <taxon>Alphacedratvirus</taxon>
        <taxon>Alphacedratvirus rossiense</taxon>
    </lineage>
</organism>
<dbReference type="PANTHER" id="PTHR10535:SF0">
    <property type="entry name" value="DNA-DIRECTED RNA POLYMERASES I, II, AND III SUBUNIT RPABC1"/>
    <property type="match status" value="1"/>
</dbReference>
<dbReference type="Pfam" id="PF01191">
    <property type="entry name" value="RNA_pol_Rpb5_C"/>
    <property type="match status" value="1"/>
</dbReference>
<dbReference type="GO" id="GO:0000428">
    <property type="term" value="C:DNA-directed RNA polymerase complex"/>
    <property type="evidence" value="ECO:0007669"/>
    <property type="project" value="UniProtKB-KW"/>
</dbReference>
<sequence length="228" mass="26297">MSSLMNTLYRVKRTELEMMQTRGYDISAVRALLKYKPDEFVKYYSAQMQKTGKNIYDLLSSLYVNPQGEYIYVFYSPEKDKATGKSIVTEVLNDINELRKTYNVHHAVIISAKGLSPEANSLMGRLPLYYIQSFTYSSLLWNITRHVLVDPHTLMTDKEVEEFLKENRYISLDKMPIIKDTDAIAKFLGAVPGQVIKIRRRITEYPSMSNVGLFYRYVKAEADIMGGV</sequence>
<dbReference type="PANTHER" id="PTHR10535">
    <property type="entry name" value="DNA-DIRECTED RNA POLYMERASES I, II, AND III SUBUNIT RPABC1"/>
    <property type="match status" value="1"/>
</dbReference>
<keyword evidence="5" id="KW-0240">DNA-directed RNA polymerase</keyword>
<feature type="domain" description="RNA polymerase subunit H/Rpb5 C-terminal" evidence="3">
    <location>
        <begin position="142"/>
        <end position="203"/>
    </location>
</feature>
<evidence type="ECO:0000259" key="4">
    <source>
        <dbReference type="Pfam" id="PF03871"/>
    </source>
</evidence>
<dbReference type="GO" id="GO:0003899">
    <property type="term" value="F:DNA-directed RNA polymerase activity"/>
    <property type="evidence" value="ECO:0007669"/>
    <property type="project" value="InterPro"/>
</dbReference>
<dbReference type="GO" id="GO:0006366">
    <property type="term" value="P:transcription by RNA polymerase II"/>
    <property type="evidence" value="ECO:0007669"/>
    <property type="project" value="TreeGrafter"/>
</dbReference>
<dbReference type="SUPFAM" id="SSF53036">
    <property type="entry name" value="Eukaryotic RPB5 N-terminal domain"/>
    <property type="match status" value="1"/>
</dbReference>
<dbReference type="InterPro" id="IPR000783">
    <property type="entry name" value="RNA_pol_subH/Rpb5_C"/>
</dbReference>
<evidence type="ECO:0000313" key="6">
    <source>
        <dbReference type="Proteomes" id="UP001224087"/>
    </source>
</evidence>
<dbReference type="Gene3D" id="3.40.1340.10">
    <property type="entry name" value="RNA polymerase, Rpb5, N-terminal domain"/>
    <property type="match status" value="1"/>
</dbReference>
<reference evidence="5" key="1">
    <citation type="submission" date="2019-12" db="EMBL/GenBank/DDBJ databases">
        <title>The DNA Methylation Landscape of Giant Viruses.</title>
        <authorList>
            <person name="Jeudy S."/>
            <person name="Rigou S."/>
            <person name="Alempic J.-M."/>
            <person name="Claverie J.-M."/>
            <person name="Abergel C."/>
            <person name="Legendre M."/>
        </authorList>
    </citation>
    <scope>NUCLEOTIDE SEQUENCE</scope>
    <source>
        <strain evidence="5">P4</strain>
    </source>
</reference>
<dbReference type="Proteomes" id="UP001224087">
    <property type="component" value="Segment"/>
</dbReference>
<dbReference type="SUPFAM" id="SSF55287">
    <property type="entry name" value="RPB5-like RNA polymerase subunit"/>
    <property type="match status" value="1"/>
</dbReference>
<protein>
    <submittedName>
        <fullName evidence="5">DNA-directed RNA polymerase II subunit 5</fullName>
    </submittedName>
</protein>
<dbReference type="GO" id="GO:0003677">
    <property type="term" value="F:DNA binding"/>
    <property type="evidence" value="ECO:0007669"/>
    <property type="project" value="InterPro"/>
</dbReference>
<evidence type="ECO:0000259" key="3">
    <source>
        <dbReference type="Pfam" id="PF01191"/>
    </source>
</evidence>
<gene>
    <name evidence="5" type="primary">ck82</name>
</gene>
<dbReference type="InterPro" id="IPR014381">
    <property type="entry name" value="Arch_Rpo5/euc_Rpb5"/>
</dbReference>
<name>A0A6G8MX42_9VIRU</name>
<dbReference type="GO" id="GO:0042797">
    <property type="term" value="P:tRNA transcription by RNA polymerase III"/>
    <property type="evidence" value="ECO:0007669"/>
    <property type="project" value="TreeGrafter"/>
</dbReference>
<dbReference type="GO" id="GO:0006362">
    <property type="term" value="P:transcription elongation by RNA polymerase I"/>
    <property type="evidence" value="ECO:0007669"/>
    <property type="project" value="TreeGrafter"/>
</dbReference>
<proteinExistence type="inferred from homology"/>
<evidence type="ECO:0000313" key="5">
    <source>
        <dbReference type="EMBL" id="QIN54207.1"/>
    </source>
</evidence>
<dbReference type="EMBL" id="MN873693">
    <property type="protein sequence ID" value="QIN54207.1"/>
    <property type="molecule type" value="Genomic_DNA"/>
</dbReference>
<evidence type="ECO:0000256" key="1">
    <source>
        <dbReference type="ARBA" id="ARBA00023163"/>
    </source>
</evidence>
<comment type="similarity">
    <text evidence="2">Belongs to the archaeal Rpo5/eukaryotic RPB5 RNA polymerase subunit family.</text>
</comment>
<dbReference type="Gene3D" id="3.90.940.20">
    <property type="entry name" value="RPB5-like RNA polymerase subunit"/>
    <property type="match status" value="1"/>
</dbReference>
<accession>A0A6G8MX42</accession>
<feature type="domain" description="RNA polymerase Rpb5 N-terminal" evidence="4">
    <location>
        <begin position="5"/>
        <end position="80"/>
    </location>
</feature>
<dbReference type="InterPro" id="IPR036710">
    <property type="entry name" value="RNA_pol_Rpb5_N_sf"/>
</dbReference>
<evidence type="ECO:0000256" key="2">
    <source>
        <dbReference type="ARBA" id="ARBA00025765"/>
    </source>
</evidence>
<dbReference type="Pfam" id="PF03871">
    <property type="entry name" value="RNA_pol_Rpb5_N"/>
    <property type="match status" value="1"/>
</dbReference>
<keyword evidence="1" id="KW-0804">Transcription</keyword>
<dbReference type="InterPro" id="IPR035913">
    <property type="entry name" value="RPB5-like_sf"/>
</dbReference>
<keyword evidence="6" id="KW-1185">Reference proteome</keyword>